<dbReference type="Proteomes" id="UP000729701">
    <property type="component" value="Unassembled WGS sequence"/>
</dbReference>
<sequence length="46" mass="5390">MTKNEGRRKKEEGRRFIYVDTGPQLKTGDPDRVGVLKRTVRMINSR</sequence>
<dbReference type="AlphaFoldDB" id="A0A951QS81"/>
<name>A0A951QS81_9CYAN</name>
<accession>A0A951QS81</accession>
<gene>
    <name evidence="1" type="ORF">KME60_27850</name>
</gene>
<proteinExistence type="predicted"/>
<comment type="caution">
    <text evidence="1">The sequence shown here is derived from an EMBL/GenBank/DDBJ whole genome shotgun (WGS) entry which is preliminary data.</text>
</comment>
<evidence type="ECO:0000313" key="1">
    <source>
        <dbReference type="EMBL" id="MBW4671135.1"/>
    </source>
</evidence>
<evidence type="ECO:0000313" key="2">
    <source>
        <dbReference type="Proteomes" id="UP000729701"/>
    </source>
</evidence>
<organism evidence="1 2">
    <name type="scientific">Cyanomargarita calcarea GSE-NOS-MK-12-04C</name>
    <dbReference type="NCBI Taxonomy" id="2839659"/>
    <lineage>
        <taxon>Bacteria</taxon>
        <taxon>Bacillati</taxon>
        <taxon>Cyanobacteriota</taxon>
        <taxon>Cyanophyceae</taxon>
        <taxon>Nostocales</taxon>
        <taxon>Cyanomargaritaceae</taxon>
        <taxon>Cyanomargarita</taxon>
    </lineage>
</organism>
<protein>
    <submittedName>
        <fullName evidence="1">Uncharacterized protein</fullName>
    </submittedName>
</protein>
<dbReference type="EMBL" id="JAHHGZ010000039">
    <property type="protein sequence ID" value="MBW4671135.1"/>
    <property type="molecule type" value="Genomic_DNA"/>
</dbReference>
<reference evidence="1" key="2">
    <citation type="journal article" date="2022" name="Microbiol. Resour. Announc.">
        <title>Metagenome Sequencing to Explore Phylogenomics of Terrestrial Cyanobacteria.</title>
        <authorList>
            <person name="Ward R.D."/>
            <person name="Stajich J.E."/>
            <person name="Johansen J.R."/>
            <person name="Huntemann M."/>
            <person name="Clum A."/>
            <person name="Foster B."/>
            <person name="Foster B."/>
            <person name="Roux S."/>
            <person name="Palaniappan K."/>
            <person name="Varghese N."/>
            <person name="Mukherjee S."/>
            <person name="Reddy T.B.K."/>
            <person name="Daum C."/>
            <person name="Copeland A."/>
            <person name="Chen I.A."/>
            <person name="Ivanova N.N."/>
            <person name="Kyrpides N.C."/>
            <person name="Shapiro N."/>
            <person name="Eloe-Fadrosh E.A."/>
            <person name="Pietrasiak N."/>
        </authorList>
    </citation>
    <scope>NUCLEOTIDE SEQUENCE</scope>
    <source>
        <strain evidence="1">GSE-NOS-MK-12-04C</strain>
    </source>
</reference>
<reference evidence="1" key="1">
    <citation type="submission" date="2021-05" db="EMBL/GenBank/DDBJ databases">
        <authorList>
            <person name="Pietrasiak N."/>
            <person name="Ward R."/>
            <person name="Stajich J.E."/>
            <person name="Kurbessoian T."/>
        </authorList>
    </citation>
    <scope>NUCLEOTIDE SEQUENCE</scope>
    <source>
        <strain evidence="1">GSE-NOS-MK-12-04C</strain>
    </source>
</reference>